<proteinExistence type="inferred from homology"/>
<comment type="similarity">
    <text evidence="6">Belongs to the exbB/tolQ family.</text>
</comment>
<feature type="transmembrane region" description="Helical" evidence="8">
    <location>
        <begin position="398"/>
        <end position="419"/>
    </location>
</feature>
<keyword evidence="6" id="KW-0813">Transport</keyword>
<keyword evidence="9" id="KW-0732">Signal</keyword>
<evidence type="ECO:0000256" key="5">
    <source>
        <dbReference type="ARBA" id="ARBA00023136"/>
    </source>
</evidence>
<dbReference type="OrthoDB" id="4045at2"/>
<dbReference type="InterPro" id="IPR050790">
    <property type="entry name" value="ExbB/TolQ_transport"/>
</dbReference>
<dbReference type="PaxDb" id="522772-Dacet_0966"/>
<keyword evidence="6" id="KW-0653">Protein transport</keyword>
<dbReference type="STRING" id="522772.Dacet_0966"/>
<dbReference type="GO" id="GO:0005886">
    <property type="term" value="C:plasma membrane"/>
    <property type="evidence" value="ECO:0007669"/>
    <property type="project" value="UniProtKB-SubCell"/>
</dbReference>
<evidence type="ECO:0000256" key="1">
    <source>
        <dbReference type="ARBA" id="ARBA00004651"/>
    </source>
</evidence>
<keyword evidence="2" id="KW-1003">Cell membrane</keyword>
<feature type="chain" id="PRO_5003057669" evidence="9">
    <location>
        <begin position="20"/>
        <end position="447"/>
    </location>
</feature>
<gene>
    <name evidence="11" type="ordered locus">Dacet_0966</name>
</gene>
<feature type="transmembrane region" description="Helical" evidence="8">
    <location>
        <begin position="351"/>
        <end position="378"/>
    </location>
</feature>
<protein>
    <submittedName>
        <fullName evidence="11">MotA/TolQ/ExbB proton channel</fullName>
    </submittedName>
</protein>
<keyword evidence="7" id="KW-0175">Coiled coil</keyword>
<dbReference type="InParanoid" id="D4H698"/>
<dbReference type="RefSeq" id="WP_013010275.1">
    <property type="nucleotide sequence ID" value="NC_013943.1"/>
</dbReference>
<name>D4H698_DENA2</name>
<evidence type="ECO:0000256" key="8">
    <source>
        <dbReference type="SAM" id="Phobius"/>
    </source>
</evidence>
<evidence type="ECO:0000256" key="6">
    <source>
        <dbReference type="RuleBase" id="RU004057"/>
    </source>
</evidence>
<evidence type="ECO:0000256" key="3">
    <source>
        <dbReference type="ARBA" id="ARBA00022692"/>
    </source>
</evidence>
<keyword evidence="12" id="KW-1185">Reference proteome</keyword>
<reference evidence="11 12" key="1">
    <citation type="journal article" date="2010" name="Stand. Genomic Sci.">
        <title>Complete genome sequence of Denitrovibrio acetiphilus type strain (N2460).</title>
        <authorList>
            <person name="Kiss H."/>
            <person name="Lang E."/>
            <person name="Lapidus A."/>
            <person name="Copeland A."/>
            <person name="Nolan M."/>
            <person name="Glavina Del Rio T."/>
            <person name="Chen F."/>
            <person name="Lucas S."/>
            <person name="Tice H."/>
            <person name="Cheng J.F."/>
            <person name="Han C."/>
            <person name="Goodwin L."/>
            <person name="Pitluck S."/>
            <person name="Liolios K."/>
            <person name="Pati A."/>
            <person name="Ivanova N."/>
            <person name="Mavromatis K."/>
            <person name="Chen A."/>
            <person name="Palaniappan K."/>
            <person name="Land M."/>
            <person name="Hauser L."/>
            <person name="Chang Y.J."/>
            <person name="Jeffries C.D."/>
            <person name="Detter J.C."/>
            <person name="Brettin T."/>
            <person name="Spring S."/>
            <person name="Rohde M."/>
            <person name="Goker M."/>
            <person name="Woyke T."/>
            <person name="Bristow J."/>
            <person name="Eisen J.A."/>
            <person name="Markowitz V."/>
            <person name="Hugenholtz P."/>
            <person name="Kyrpides N.C."/>
            <person name="Klenk H.P."/>
        </authorList>
    </citation>
    <scope>NUCLEOTIDE SEQUENCE [LARGE SCALE GENOMIC DNA]</scope>
    <source>
        <strain evidence="12">DSM 12809 / NBRC 114555 / N2460</strain>
    </source>
</reference>
<dbReference type="eggNOG" id="COG0811">
    <property type="taxonomic scope" value="Bacteria"/>
</dbReference>
<feature type="signal peptide" evidence="9">
    <location>
        <begin position="1"/>
        <end position="19"/>
    </location>
</feature>
<dbReference type="HOGENOM" id="CLU_047225_0_0_0"/>
<feature type="coiled-coil region" evidence="7">
    <location>
        <begin position="19"/>
        <end position="95"/>
    </location>
</feature>
<evidence type="ECO:0000256" key="4">
    <source>
        <dbReference type="ARBA" id="ARBA00022989"/>
    </source>
</evidence>
<dbReference type="InterPro" id="IPR002898">
    <property type="entry name" value="MotA_ExbB_proton_chnl"/>
</dbReference>
<evidence type="ECO:0000259" key="10">
    <source>
        <dbReference type="Pfam" id="PF01618"/>
    </source>
</evidence>
<organism evidence="11 12">
    <name type="scientific">Denitrovibrio acetiphilus (strain DSM 12809 / NBRC 114555 / N2460)</name>
    <dbReference type="NCBI Taxonomy" id="522772"/>
    <lineage>
        <taxon>Bacteria</taxon>
        <taxon>Pseudomonadati</taxon>
        <taxon>Deferribacterota</taxon>
        <taxon>Deferribacteres</taxon>
        <taxon>Deferribacterales</taxon>
        <taxon>Geovibrionaceae</taxon>
        <taxon>Denitrovibrio</taxon>
    </lineage>
</organism>
<dbReference type="PANTHER" id="PTHR30625:SF11">
    <property type="entry name" value="MOTA_TOLQ_EXBB PROTON CHANNEL DOMAIN-CONTAINING PROTEIN"/>
    <property type="match status" value="1"/>
</dbReference>
<dbReference type="AlphaFoldDB" id="D4H698"/>
<evidence type="ECO:0000256" key="2">
    <source>
        <dbReference type="ARBA" id="ARBA00022475"/>
    </source>
</evidence>
<sequence length="447" mass="48721" precursor="true">MRKLTLLMIVFLSCYSVFAEDLRKVYQDALKEKNSVEHELKQKIENLRTDRVAFEKELKAMEKRYAQIESEIDSARKLNESLREGVAEADKLSAELSGDMRSIENAVNTAVDDFRAVGAASGIEAEEPSDDVLYDLNVLADKYMQFYKTAGAVSRGTSQVLTPDGTQKDMNVYSIGSFGYLYAEEDAGGYLQRSESGSLEIVPGQTADVVKGAERYLHGESETVGLDITSGAVYMQWANRITPATQIRKGGVLVLPIFIVFALAVILAGERIYRLYIRGIGDCSQADVLAGYLREGNVKDAESTVKNIGTVTPLGRVFNAVMSSAGKPRNVRSDILEQALISESSVLERNLSFLSVAAAVSPMLGLMGTVTGMISTFHAITVYGSSDPRMMAGGISEALTTTMLGLTAAIPIMLAVTIFNRRTENLTDRLQECAVKVFNNMEQGDDA</sequence>
<dbReference type="Pfam" id="PF01618">
    <property type="entry name" value="MotA_ExbB"/>
    <property type="match status" value="1"/>
</dbReference>
<keyword evidence="4 8" id="KW-1133">Transmembrane helix</keyword>
<evidence type="ECO:0000256" key="7">
    <source>
        <dbReference type="SAM" id="Coils"/>
    </source>
</evidence>
<feature type="domain" description="MotA/TolQ/ExbB proton channel" evidence="10">
    <location>
        <begin position="313"/>
        <end position="431"/>
    </location>
</feature>
<evidence type="ECO:0000313" key="12">
    <source>
        <dbReference type="Proteomes" id="UP000002012"/>
    </source>
</evidence>
<accession>D4H698</accession>
<feature type="transmembrane region" description="Helical" evidence="8">
    <location>
        <begin position="250"/>
        <end position="269"/>
    </location>
</feature>
<keyword evidence="5 8" id="KW-0472">Membrane</keyword>
<dbReference type="Proteomes" id="UP000002012">
    <property type="component" value="Chromosome"/>
</dbReference>
<comment type="subcellular location">
    <subcellularLocation>
        <location evidence="1">Cell membrane</location>
        <topology evidence="1">Multi-pass membrane protein</topology>
    </subcellularLocation>
    <subcellularLocation>
        <location evidence="6">Membrane</location>
        <topology evidence="6">Multi-pass membrane protein</topology>
    </subcellularLocation>
</comment>
<keyword evidence="3 8" id="KW-0812">Transmembrane</keyword>
<dbReference type="GO" id="GO:0017038">
    <property type="term" value="P:protein import"/>
    <property type="evidence" value="ECO:0007669"/>
    <property type="project" value="TreeGrafter"/>
</dbReference>
<dbReference type="EMBL" id="CP001968">
    <property type="protein sequence ID" value="ADD67744.1"/>
    <property type="molecule type" value="Genomic_DNA"/>
</dbReference>
<evidence type="ECO:0000313" key="11">
    <source>
        <dbReference type="EMBL" id="ADD67744.1"/>
    </source>
</evidence>
<dbReference type="KEGG" id="dap:Dacet_0966"/>
<evidence type="ECO:0000256" key="9">
    <source>
        <dbReference type="SAM" id="SignalP"/>
    </source>
</evidence>
<dbReference type="PANTHER" id="PTHR30625">
    <property type="entry name" value="PROTEIN TOLQ"/>
    <property type="match status" value="1"/>
</dbReference>